<name>A0ABN7NEW0_TIMPD</name>
<proteinExistence type="predicted"/>
<organism evidence="2 3">
    <name type="scientific">Timema podura</name>
    <name type="common">Walking stick</name>
    <dbReference type="NCBI Taxonomy" id="61482"/>
    <lineage>
        <taxon>Eukaryota</taxon>
        <taxon>Metazoa</taxon>
        <taxon>Ecdysozoa</taxon>
        <taxon>Arthropoda</taxon>
        <taxon>Hexapoda</taxon>
        <taxon>Insecta</taxon>
        <taxon>Pterygota</taxon>
        <taxon>Neoptera</taxon>
        <taxon>Polyneoptera</taxon>
        <taxon>Phasmatodea</taxon>
        <taxon>Timematodea</taxon>
        <taxon>Timematoidea</taxon>
        <taxon>Timematidae</taxon>
        <taxon>Timema</taxon>
    </lineage>
</organism>
<feature type="region of interest" description="Disordered" evidence="1">
    <location>
        <begin position="129"/>
        <end position="198"/>
    </location>
</feature>
<comment type="caution">
    <text evidence="2">The sequence shown here is derived from an EMBL/GenBank/DDBJ whole genome shotgun (WGS) entry which is preliminary data.</text>
</comment>
<evidence type="ECO:0000313" key="2">
    <source>
        <dbReference type="EMBL" id="CAG2053010.1"/>
    </source>
</evidence>
<feature type="compositionally biased region" description="Pro residues" evidence="1">
    <location>
        <begin position="345"/>
        <end position="357"/>
    </location>
</feature>
<sequence>MSLHGPKVSGTGQSVLVPSATALAHHLARQAAENSQAAQMGVSMRLARVVQHAGQQIGESMGLTKVVQHAGQQIAGQAHDTQEIPESVTAELEKLEQEGGPMVEVEGVSAILADLGDDDELLDENLDLEEEENKEEHKGVKREQPGKGSGPDKPPEPAQPSEPTTPQIKEEPTTIVTTPTTPSGVPSDSDTPTTPTVVSAVSQQSAVLAQEQQAVHTSSQELTQQVQSVHQSLQQHLVQTSVAPLTQQAVLSRQLTSRMVSQDGVTVSFQSTFPQGAPGTVVHTVSPQLQRLTQGHIQVSQQQQQQQQQRVAMRLTSREGQTRVVSVGPGGQIIQHSGVGVSMGAPPPPPYPGPPPPYPGPAQIAGPPGMRAVGMGLPLGPPRPPPMGLVPQQQLVHGGMMGGIIPGNVPPQVQRRPLLLQATNFNNLPRPLQIALRYIQLFYFLLERVLGLTFGLEDKLLF</sequence>
<feature type="compositionally biased region" description="Low complexity" evidence="1">
    <location>
        <begin position="173"/>
        <end position="198"/>
    </location>
</feature>
<protein>
    <submittedName>
        <fullName evidence="2">Uncharacterized protein</fullName>
    </submittedName>
</protein>
<feature type="compositionally biased region" description="Basic and acidic residues" evidence="1">
    <location>
        <begin position="134"/>
        <end position="145"/>
    </location>
</feature>
<evidence type="ECO:0000313" key="3">
    <source>
        <dbReference type="Proteomes" id="UP001153148"/>
    </source>
</evidence>
<accession>A0ABN7NEW0</accession>
<gene>
    <name evidence="2" type="ORF">TPAB3V08_LOCUS101</name>
</gene>
<dbReference type="EMBL" id="CAJPIN010000080">
    <property type="protein sequence ID" value="CAG2053010.1"/>
    <property type="molecule type" value="Genomic_DNA"/>
</dbReference>
<reference evidence="2" key="1">
    <citation type="submission" date="2021-03" db="EMBL/GenBank/DDBJ databases">
        <authorList>
            <person name="Tran Van P."/>
        </authorList>
    </citation>
    <scope>NUCLEOTIDE SEQUENCE</scope>
</reference>
<dbReference type="Proteomes" id="UP001153148">
    <property type="component" value="Unassembled WGS sequence"/>
</dbReference>
<evidence type="ECO:0000256" key="1">
    <source>
        <dbReference type="SAM" id="MobiDB-lite"/>
    </source>
</evidence>
<keyword evidence="3" id="KW-1185">Reference proteome</keyword>
<feature type="region of interest" description="Disordered" evidence="1">
    <location>
        <begin position="335"/>
        <end position="357"/>
    </location>
</feature>